<keyword evidence="5 6" id="KW-0804">Transcription</keyword>
<dbReference type="InterPro" id="IPR039425">
    <property type="entry name" value="RNA_pol_sigma-70-like"/>
</dbReference>
<dbReference type="CDD" id="cd06171">
    <property type="entry name" value="Sigma70_r4"/>
    <property type="match status" value="1"/>
</dbReference>
<dbReference type="SUPFAM" id="SSF88946">
    <property type="entry name" value="Sigma2 domain of RNA polymerase sigma factors"/>
    <property type="match status" value="1"/>
</dbReference>
<evidence type="ECO:0000259" key="8">
    <source>
        <dbReference type="Pfam" id="PF08281"/>
    </source>
</evidence>
<dbReference type="RefSeq" id="WP_182302387.1">
    <property type="nucleotide sequence ID" value="NZ_CP041969.1"/>
</dbReference>
<dbReference type="Pfam" id="PF08281">
    <property type="entry name" value="Sigma70_r4_2"/>
    <property type="match status" value="1"/>
</dbReference>
<keyword evidence="10" id="KW-1185">Reference proteome</keyword>
<dbReference type="KEGG" id="cchl:FPL14_07385"/>
<keyword evidence="2 6" id="KW-0805">Transcription regulation</keyword>
<evidence type="ECO:0000256" key="6">
    <source>
        <dbReference type="RuleBase" id="RU000716"/>
    </source>
</evidence>
<protein>
    <recommendedName>
        <fullName evidence="6">RNA polymerase sigma factor</fullName>
    </recommendedName>
</protein>
<evidence type="ECO:0000259" key="7">
    <source>
        <dbReference type="Pfam" id="PF04542"/>
    </source>
</evidence>
<dbReference type="InterPro" id="IPR014284">
    <property type="entry name" value="RNA_pol_sigma-70_dom"/>
</dbReference>
<dbReference type="Proteomes" id="UP000515679">
    <property type="component" value="Chromosome"/>
</dbReference>
<feature type="domain" description="RNA polymerase sigma-70 region 2" evidence="7">
    <location>
        <begin position="22"/>
        <end position="89"/>
    </location>
</feature>
<dbReference type="PROSITE" id="PS01063">
    <property type="entry name" value="SIGMA70_ECF"/>
    <property type="match status" value="1"/>
</dbReference>
<dbReference type="SUPFAM" id="SSF88659">
    <property type="entry name" value="Sigma3 and sigma4 domains of RNA polymerase sigma factors"/>
    <property type="match status" value="1"/>
</dbReference>
<evidence type="ECO:0000256" key="2">
    <source>
        <dbReference type="ARBA" id="ARBA00023015"/>
    </source>
</evidence>
<dbReference type="Gene3D" id="1.10.1740.10">
    <property type="match status" value="1"/>
</dbReference>
<evidence type="ECO:0000313" key="10">
    <source>
        <dbReference type="Proteomes" id="UP000515679"/>
    </source>
</evidence>
<dbReference type="InterPro" id="IPR000838">
    <property type="entry name" value="RNA_pol_sigma70_ECF_CS"/>
</dbReference>
<dbReference type="NCBIfam" id="NF007216">
    <property type="entry name" value="PRK09638.1"/>
    <property type="match status" value="1"/>
</dbReference>
<organism evidence="9 10">
    <name type="scientific">Cohnella cholangitidis</name>
    <dbReference type="NCBI Taxonomy" id="2598458"/>
    <lineage>
        <taxon>Bacteria</taxon>
        <taxon>Bacillati</taxon>
        <taxon>Bacillota</taxon>
        <taxon>Bacilli</taxon>
        <taxon>Bacillales</taxon>
        <taxon>Paenibacillaceae</taxon>
        <taxon>Cohnella</taxon>
    </lineage>
</organism>
<evidence type="ECO:0000313" key="9">
    <source>
        <dbReference type="EMBL" id="QMV41031.1"/>
    </source>
</evidence>
<gene>
    <name evidence="9" type="primary">sigY</name>
    <name evidence="9" type="ORF">FPL14_07385</name>
</gene>
<dbReference type="NCBIfam" id="TIGR02937">
    <property type="entry name" value="sigma70-ECF"/>
    <property type="match status" value="1"/>
</dbReference>
<dbReference type="Pfam" id="PF04542">
    <property type="entry name" value="Sigma70_r2"/>
    <property type="match status" value="1"/>
</dbReference>
<dbReference type="PANTHER" id="PTHR43133:SF60">
    <property type="entry name" value="RNA POLYMERASE SIGMA FACTOR SIGV"/>
    <property type="match status" value="1"/>
</dbReference>
<dbReference type="PANTHER" id="PTHR43133">
    <property type="entry name" value="RNA POLYMERASE ECF-TYPE SIGMA FACTO"/>
    <property type="match status" value="1"/>
</dbReference>
<keyword evidence="3 6" id="KW-0731">Sigma factor</keyword>
<dbReference type="InterPro" id="IPR036388">
    <property type="entry name" value="WH-like_DNA-bd_sf"/>
</dbReference>
<dbReference type="GO" id="GO:0016987">
    <property type="term" value="F:sigma factor activity"/>
    <property type="evidence" value="ECO:0007669"/>
    <property type="project" value="UniProtKB-KW"/>
</dbReference>
<comment type="similarity">
    <text evidence="1 6">Belongs to the sigma-70 factor family. ECF subfamily.</text>
</comment>
<keyword evidence="4 6" id="KW-0238">DNA-binding</keyword>
<evidence type="ECO:0000256" key="3">
    <source>
        <dbReference type="ARBA" id="ARBA00023082"/>
    </source>
</evidence>
<dbReference type="GO" id="GO:0006352">
    <property type="term" value="P:DNA-templated transcription initiation"/>
    <property type="evidence" value="ECO:0007669"/>
    <property type="project" value="InterPro"/>
</dbReference>
<dbReference type="InterPro" id="IPR013325">
    <property type="entry name" value="RNA_pol_sigma_r2"/>
</dbReference>
<name>A0A7G5BVP7_9BACL</name>
<dbReference type="GO" id="GO:0006950">
    <property type="term" value="P:response to stress"/>
    <property type="evidence" value="ECO:0007669"/>
    <property type="project" value="UniProtKB-ARBA"/>
</dbReference>
<dbReference type="Gene3D" id="1.10.10.10">
    <property type="entry name" value="Winged helix-like DNA-binding domain superfamily/Winged helix DNA-binding domain"/>
    <property type="match status" value="1"/>
</dbReference>
<dbReference type="InterPro" id="IPR013324">
    <property type="entry name" value="RNA_pol_sigma_r3/r4-like"/>
</dbReference>
<sequence length="177" mass="20801">MPKSTPNHSRNGRISPAELPSLLREHYGIVFHYLLKATMNRTLAEDITQETMIRAIEKIDRYDGSSKFSSWLITIGTRLYLDFLRKRKREHESLKQQSQISALQWETESRGAEWSELLSSLEKLANEDRIPLVLKHYYGYTYEEIGEMISLPPGTVKSRVHYVIRKIREERVKDEAY</sequence>
<accession>A0A7G5BVP7</accession>
<dbReference type="InterPro" id="IPR007627">
    <property type="entry name" value="RNA_pol_sigma70_r2"/>
</dbReference>
<evidence type="ECO:0000256" key="5">
    <source>
        <dbReference type="ARBA" id="ARBA00023163"/>
    </source>
</evidence>
<evidence type="ECO:0000256" key="4">
    <source>
        <dbReference type="ARBA" id="ARBA00023125"/>
    </source>
</evidence>
<dbReference type="InterPro" id="IPR013249">
    <property type="entry name" value="RNA_pol_sigma70_r4_t2"/>
</dbReference>
<evidence type="ECO:0000256" key="1">
    <source>
        <dbReference type="ARBA" id="ARBA00010641"/>
    </source>
</evidence>
<feature type="domain" description="RNA polymerase sigma factor 70 region 4 type 2" evidence="8">
    <location>
        <begin position="116"/>
        <end position="161"/>
    </location>
</feature>
<reference evidence="9 10" key="1">
    <citation type="submission" date="2019-07" db="EMBL/GenBank/DDBJ databases">
        <authorList>
            <person name="Kim J.K."/>
            <person name="Cheong H.-M."/>
            <person name="Choi Y."/>
            <person name="Hwang K.J."/>
            <person name="Lee S."/>
            <person name="Choi C."/>
        </authorList>
    </citation>
    <scope>NUCLEOTIDE SEQUENCE [LARGE SCALE GENOMIC DNA]</scope>
    <source>
        <strain evidence="9 10">KS 22</strain>
    </source>
</reference>
<dbReference type="AlphaFoldDB" id="A0A7G5BVP7"/>
<dbReference type="EMBL" id="CP041969">
    <property type="protein sequence ID" value="QMV41031.1"/>
    <property type="molecule type" value="Genomic_DNA"/>
</dbReference>
<dbReference type="GO" id="GO:0003677">
    <property type="term" value="F:DNA binding"/>
    <property type="evidence" value="ECO:0007669"/>
    <property type="project" value="UniProtKB-KW"/>
</dbReference>
<proteinExistence type="inferred from homology"/>